<feature type="compositionally biased region" description="Basic and acidic residues" evidence="8">
    <location>
        <begin position="123"/>
        <end position="152"/>
    </location>
</feature>
<keyword evidence="2" id="KW-0813">Transport</keyword>
<organism evidence="9 10">
    <name type="scientific">Microbacterium galbum</name>
    <dbReference type="NCBI Taxonomy" id="3075994"/>
    <lineage>
        <taxon>Bacteria</taxon>
        <taxon>Bacillati</taxon>
        <taxon>Actinomycetota</taxon>
        <taxon>Actinomycetes</taxon>
        <taxon>Micrococcales</taxon>
        <taxon>Microbacteriaceae</taxon>
        <taxon>Microbacterium</taxon>
    </lineage>
</organism>
<feature type="region of interest" description="Disordered" evidence="8">
    <location>
        <begin position="77"/>
        <end position="152"/>
    </location>
</feature>
<evidence type="ECO:0000256" key="2">
    <source>
        <dbReference type="ARBA" id="ARBA00022448"/>
    </source>
</evidence>
<dbReference type="InterPro" id="IPR003369">
    <property type="entry name" value="TatA/B/E"/>
</dbReference>
<protein>
    <submittedName>
        <fullName evidence="9">Twin-arginine translocase TatA/TatE family subunit</fullName>
    </submittedName>
</protein>
<dbReference type="Proteomes" id="UP001263371">
    <property type="component" value="Unassembled WGS sequence"/>
</dbReference>
<keyword evidence="5" id="KW-1133">Transmembrane helix</keyword>
<dbReference type="PRINTS" id="PR01506">
    <property type="entry name" value="TATBPROTEIN"/>
</dbReference>
<reference evidence="9 10" key="1">
    <citation type="submission" date="2023-09" db="EMBL/GenBank/DDBJ databases">
        <title>Microbacterium fusihabitans sp. nov., Microbacterium phycihabitans sp. nov., and Microbacterium cervinum sp. nov., isolated from dried seaweeds of beach.</title>
        <authorList>
            <person name="Lee S.D."/>
        </authorList>
    </citation>
    <scope>NUCLEOTIDE SEQUENCE [LARGE SCALE GENOMIC DNA]</scope>
    <source>
        <strain evidence="9 10">KSW4-17</strain>
    </source>
</reference>
<gene>
    <name evidence="9" type="ORF">RWH45_03685</name>
</gene>
<evidence type="ECO:0000256" key="3">
    <source>
        <dbReference type="ARBA" id="ARBA00022692"/>
    </source>
</evidence>
<keyword evidence="6" id="KW-0811">Translocation</keyword>
<keyword evidence="10" id="KW-1185">Reference proteome</keyword>
<evidence type="ECO:0000256" key="5">
    <source>
        <dbReference type="ARBA" id="ARBA00022989"/>
    </source>
</evidence>
<evidence type="ECO:0000256" key="6">
    <source>
        <dbReference type="ARBA" id="ARBA00023010"/>
    </source>
</evidence>
<comment type="subcellular location">
    <subcellularLocation>
        <location evidence="1">Membrane</location>
        <topology evidence="1">Single-pass membrane protein</topology>
    </subcellularLocation>
</comment>
<dbReference type="RefSeq" id="WP_315993561.1">
    <property type="nucleotide sequence ID" value="NZ_JAWDIS010000001.1"/>
</dbReference>
<name>A0ABU3T4K3_9MICO</name>
<keyword evidence="7" id="KW-0472">Membrane</keyword>
<accession>A0ABU3T4K3</accession>
<proteinExistence type="predicted"/>
<evidence type="ECO:0000313" key="9">
    <source>
        <dbReference type="EMBL" id="MDU0366303.1"/>
    </source>
</evidence>
<dbReference type="EMBL" id="JAWDIS010000001">
    <property type="protein sequence ID" value="MDU0366303.1"/>
    <property type="molecule type" value="Genomic_DNA"/>
</dbReference>
<evidence type="ECO:0000256" key="1">
    <source>
        <dbReference type="ARBA" id="ARBA00004167"/>
    </source>
</evidence>
<keyword evidence="4" id="KW-0653">Protein transport</keyword>
<evidence type="ECO:0000256" key="8">
    <source>
        <dbReference type="SAM" id="MobiDB-lite"/>
    </source>
</evidence>
<evidence type="ECO:0000256" key="7">
    <source>
        <dbReference type="ARBA" id="ARBA00023136"/>
    </source>
</evidence>
<comment type="caution">
    <text evidence="9">The sequence shown here is derived from an EMBL/GenBank/DDBJ whole genome shotgun (WGS) entry which is preliminary data.</text>
</comment>
<dbReference type="Pfam" id="PF02416">
    <property type="entry name" value="TatA_B_E"/>
    <property type="match status" value="1"/>
</dbReference>
<keyword evidence="3" id="KW-0812">Transmembrane</keyword>
<evidence type="ECO:0000256" key="4">
    <source>
        <dbReference type="ARBA" id="ARBA00022927"/>
    </source>
</evidence>
<evidence type="ECO:0000313" key="10">
    <source>
        <dbReference type="Proteomes" id="UP001263371"/>
    </source>
</evidence>
<sequence length="152" mass="16380">MFDLGIDKMIVVAVLVGVIMGPERLRELRRALPRHIGRLHALYQQGRAQVVDELDELAPDWREYDPRPLHPRRILKDIASGATESAISPAESGEHPGGATGEAQWGSGESGDAARSAPASETAQKKEASGEGRRVGDDAPSADDDRLPRARA</sequence>